<feature type="transmembrane region" description="Helical" evidence="1">
    <location>
        <begin position="168"/>
        <end position="187"/>
    </location>
</feature>
<dbReference type="EMBL" id="JBBLXS010000776">
    <property type="protein sequence ID" value="MEK0188828.1"/>
    <property type="molecule type" value="Genomic_DNA"/>
</dbReference>
<keyword evidence="1" id="KW-1133">Transmembrane helix</keyword>
<accession>A0ABU8YXA3</accession>
<feature type="transmembrane region" description="Helical" evidence="1">
    <location>
        <begin position="120"/>
        <end position="138"/>
    </location>
</feature>
<dbReference type="Proteomes" id="UP001384579">
    <property type="component" value="Unassembled WGS sequence"/>
</dbReference>
<gene>
    <name evidence="2" type="ORF">WMG39_28855</name>
</gene>
<protein>
    <submittedName>
        <fullName evidence="2">Uncharacterized protein</fullName>
    </submittedName>
</protein>
<reference evidence="2 3" key="1">
    <citation type="journal article" date="2020" name="Harmful Algae">
        <title>Molecular and morphological characterization of a novel dihydroanatoxin-a producing Microcoleus species (cyanobacteria) from the Russian River, California, USA.</title>
        <authorList>
            <person name="Conklin K.Y."/>
            <person name="Stancheva R."/>
            <person name="Otten T.G."/>
            <person name="Fadness R."/>
            <person name="Boyer G.L."/>
            <person name="Read B."/>
            <person name="Zhang X."/>
            <person name="Sheath R.G."/>
        </authorList>
    </citation>
    <scope>NUCLEOTIDE SEQUENCE [LARGE SCALE GENOMIC DNA]</scope>
    <source>
        <strain evidence="2 3">PTRS2</strain>
    </source>
</reference>
<name>A0ABU8YXA3_9CYAN</name>
<evidence type="ECO:0000256" key="1">
    <source>
        <dbReference type="SAM" id="Phobius"/>
    </source>
</evidence>
<keyword evidence="3" id="KW-1185">Reference proteome</keyword>
<evidence type="ECO:0000313" key="3">
    <source>
        <dbReference type="Proteomes" id="UP001384579"/>
    </source>
</evidence>
<feature type="transmembrane region" description="Helical" evidence="1">
    <location>
        <begin position="82"/>
        <end position="108"/>
    </location>
</feature>
<keyword evidence="1" id="KW-0812">Transmembrane</keyword>
<comment type="caution">
    <text evidence="2">The sequence shown here is derived from an EMBL/GenBank/DDBJ whole genome shotgun (WGS) entry which is preliminary data.</text>
</comment>
<feature type="transmembrane region" description="Helical" evidence="1">
    <location>
        <begin position="199"/>
        <end position="217"/>
    </location>
</feature>
<evidence type="ECO:0000313" key="2">
    <source>
        <dbReference type="EMBL" id="MEK0188828.1"/>
    </source>
</evidence>
<proteinExistence type="predicted"/>
<dbReference type="RefSeq" id="WP_340542263.1">
    <property type="nucleotide sequence ID" value="NZ_JBBLXS010000776.1"/>
</dbReference>
<sequence length="350" mass="41100">MNSCEERRKHLFDRYIQRMFDRRKKEDAKDPNQGGTEQPYLKDQTEGWLIFLAYQMQQKSKTIFLIEEIQINWLKSDLQRNIYSILYAFANGLTLFLSINSLAVIFFVVMGTLQYEYVKLFFLVGLSVGLIFMVLVIITNTESLFSNEIVEIEMTETLKWSWEKFLRILPPSLLLLFIFLQIFKLFFNREWITFELWKIMESGLLAGFLPIILGKALEGPNLSIDKKTFPNQGIRLTAINSALLSVPYIFIGAFGLFGICMWQKFDLRTSLVSALIGGIYTVLMMYFINVKSVIKHFFVRLLLRCYGYIPWNYAHFLDHATERIFLQKVGGGYLFIHRLLRDHFANRNQN</sequence>
<keyword evidence="1" id="KW-0472">Membrane</keyword>
<feature type="transmembrane region" description="Helical" evidence="1">
    <location>
        <begin position="271"/>
        <end position="288"/>
    </location>
</feature>
<organism evidence="2 3">
    <name type="scientific">Microcoleus anatoxicus PTRS2</name>
    <dbReference type="NCBI Taxonomy" id="2705321"/>
    <lineage>
        <taxon>Bacteria</taxon>
        <taxon>Bacillati</taxon>
        <taxon>Cyanobacteriota</taxon>
        <taxon>Cyanophyceae</taxon>
        <taxon>Oscillatoriophycideae</taxon>
        <taxon>Oscillatoriales</taxon>
        <taxon>Microcoleaceae</taxon>
        <taxon>Microcoleus</taxon>
        <taxon>Microcoleus anatoxicus</taxon>
    </lineage>
</organism>
<feature type="transmembrane region" description="Helical" evidence="1">
    <location>
        <begin position="237"/>
        <end position="259"/>
    </location>
</feature>